<dbReference type="EMBL" id="JBHRTR010000018">
    <property type="protein sequence ID" value="MFC3226923.1"/>
    <property type="molecule type" value="Genomic_DNA"/>
</dbReference>
<reference evidence="3" key="1">
    <citation type="journal article" date="2019" name="Int. J. Syst. Evol. Microbiol.">
        <title>The Global Catalogue of Microorganisms (GCM) 10K type strain sequencing project: providing services to taxonomists for standard genome sequencing and annotation.</title>
        <authorList>
            <consortium name="The Broad Institute Genomics Platform"/>
            <consortium name="The Broad Institute Genome Sequencing Center for Infectious Disease"/>
            <person name="Wu L."/>
            <person name="Ma J."/>
        </authorList>
    </citation>
    <scope>NUCLEOTIDE SEQUENCE [LARGE SCALE GENOMIC DNA]</scope>
    <source>
        <strain evidence="3">KCTC 42964</strain>
    </source>
</reference>
<keyword evidence="3" id="KW-1185">Reference proteome</keyword>
<proteinExistence type="predicted"/>
<organism evidence="2 3">
    <name type="scientific">Marinibaculum pumilum</name>
    <dbReference type="NCBI Taxonomy" id="1766165"/>
    <lineage>
        <taxon>Bacteria</taxon>
        <taxon>Pseudomonadati</taxon>
        <taxon>Pseudomonadota</taxon>
        <taxon>Alphaproteobacteria</taxon>
        <taxon>Rhodospirillales</taxon>
        <taxon>Rhodospirillaceae</taxon>
        <taxon>Marinibaculum</taxon>
    </lineage>
</organism>
<accession>A0ABV7KX51</accession>
<comment type="caution">
    <text evidence="2">The sequence shown here is derived from an EMBL/GenBank/DDBJ whole genome shotgun (WGS) entry which is preliminary data.</text>
</comment>
<feature type="transmembrane region" description="Helical" evidence="1">
    <location>
        <begin position="135"/>
        <end position="153"/>
    </location>
</feature>
<gene>
    <name evidence="2" type="ORF">ACFOGJ_06765</name>
</gene>
<keyword evidence="1" id="KW-1133">Transmembrane helix</keyword>
<dbReference type="InterPro" id="IPR046730">
    <property type="entry name" value="DUF6622"/>
</dbReference>
<evidence type="ECO:0000256" key="1">
    <source>
        <dbReference type="SAM" id="Phobius"/>
    </source>
</evidence>
<evidence type="ECO:0000313" key="2">
    <source>
        <dbReference type="EMBL" id="MFC3226923.1"/>
    </source>
</evidence>
<keyword evidence="1" id="KW-0812">Transmembrane</keyword>
<evidence type="ECO:0000313" key="3">
    <source>
        <dbReference type="Proteomes" id="UP001595528"/>
    </source>
</evidence>
<dbReference type="Proteomes" id="UP001595528">
    <property type="component" value="Unassembled WGS sequence"/>
</dbReference>
<name>A0ABV7KX51_9PROT</name>
<dbReference type="Pfam" id="PF20327">
    <property type="entry name" value="DUF6622"/>
    <property type="match status" value="1"/>
</dbReference>
<feature type="transmembrane region" description="Helical" evidence="1">
    <location>
        <begin position="68"/>
        <end position="87"/>
    </location>
</feature>
<sequence length="174" mass="18795">MEYVWRILEDTPWWVWVLLVVLVHRGIKALRPTTGPLWRFAIIPVIFLAWGISSLVTDLGLTGLSVGGYLVALIAGIGIGWLMGAGLAVRADREHGLVEVPGGPSTLILILVIFAVKYTIGVWLGMAPAAAGETWFILVDCGVSGLIAGMFAGRFAQYFRKYRSAPQEDLSAAA</sequence>
<feature type="transmembrane region" description="Helical" evidence="1">
    <location>
        <begin position="107"/>
        <end position="129"/>
    </location>
</feature>
<keyword evidence="1" id="KW-0472">Membrane</keyword>
<protein>
    <submittedName>
        <fullName evidence="2">DUF6622 family protein</fullName>
    </submittedName>
</protein>
<dbReference type="RefSeq" id="WP_379899076.1">
    <property type="nucleotide sequence ID" value="NZ_JBHRTR010000018.1"/>
</dbReference>
<feature type="transmembrane region" description="Helical" evidence="1">
    <location>
        <begin position="37"/>
        <end position="56"/>
    </location>
</feature>